<evidence type="ECO:0000313" key="6">
    <source>
        <dbReference type="EMBL" id="MBX0297025.1"/>
    </source>
</evidence>
<accession>A0AAW4PHW2</accession>
<dbReference type="InterPro" id="IPR014757">
    <property type="entry name" value="Tscrpt_reg_IclR_C"/>
</dbReference>
<evidence type="ECO:0000259" key="4">
    <source>
        <dbReference type="PROSITE" id="PS51077"/>
    </source>
</evidence>
<gene>
    <name evidence="6" type="ORF">EGH23_19285</name>
</gene>
<dbReference type="GO" id="GO:0045892">
    <property type="term" value="P:negative regulation of DNA-templated transcription"/>
    <property type="evidence" value="ECO:0007669"/>
    <property type="project" value="TreeGrafter"/>
</dbReference>
<evidence type="ECO:0000256" key="1">
    <source>
        <dbReference type="ARBA" id="ARBA00023015"/>
    </source>
</evidence>
<dbReference type="InterPro" id="IPR005471">
    <property type="entry name" value="Tscrpt_reg_IclR_N"/>
</dbReference>
<dbReference type="Proteomes" id="UP001430455">
    <property type="component" value="Unassembled WGS sequence"/>
</dbReference>
<dbReference type="InterPro" id="IPR036390">
    <property type="entry name" value="WH_DNA-bd_sf"/>
</dbReference>
<organism evidence="6 7">
    <name type="scientific">Haloarcula nitratireducens</name>
    <dbReference type="NCBI Taxonomy" id="2487749"/>
    <lineage>
        <taxon>Archaea</taxon>
        <taxon>Methanobacteriati</taxon>
        <taxon>Methanobacteriota</taxon>
        <taxon>Stenosarchaea group</taxon>
        <taxon>Halobacteria</taxon>
        <taxon>Halobacteriales</taxon>
        <taxon>Haloarculaceae</taxon>
        <taxon>Haloarcula</taxon>
    </lineage>
</organism>
<dbReference type="RefSeq" id="WP_220581617.1">
    <property type="nucleotide sequence ID" value="NZ_RKLT01000013.1"/>
</dbReference>
<dbReference type="PANTHER" id="PTHR30136:SF35">
    <property type="entry name" value="HTH-TYPE TRANSCRIPTIONAL REGULATOR RV1719"/>
    <property type="match status" value="1"/>
</dbReference>
<dbReference type="GO" id="GO:0003677">
    <property type="term" value="F:DNA binding"/>
    <property type="evidence" value="ECO:0007669"/>
    <property type="project" value="UniProtKB-KW"/>
</dbReference>
<reference evidence="6 7" key="1">
    <citation type="submission" date="2021-06" db="EMBL/GenBank/DDBJ databases">
        <title>Halomicroarcula sp. a new haloarchaeum isolated from saline soil.</title>
        <authorList>
            <person name="Duran-Viseras A."/>
            <person name="Sanchez-Porro C."/>
            <person name="Ventosa A."/>
        </authorList>
    </citation>
    <scope>NUCLEOTIDE SEQUENCE [LARGE SCALE GENOMIC DNA]</scope>
    <source>
        <strain evidence="6 7">F27</strain>
    </source>
</reference>
<evidence type="ECO:0000256" key="3">
    <source>
        <dbReference type="ARBA" id="ARBA00023163"/>
    </source>
</evidence>
<dbReference type="InterPro" id="IPR036388">
    <property type="entry name" value="WH-like_DNA-bd_sf"/>
</dbReference>
<dbReference type="EMBL" id="RKLT01000013">
    <property type="protein sequence ID" value="MBX0297025.1"/>
    <property type="molecule type" value="Genomic_DNA"/>
</dbReference>
<feature type="domain" description="IclR-ED" evidence="5">
    <location>
        <begin position="66"/>
        <end position="250"/>
    </location>
</feature>
<dbReference type="AlphaFoldDB" id="A0AAW4PHW2"/>
<proteinExistence type="predicted"/>
<sequence>MVENKVKSVEKTFEIVRTIQELDGASLTTLSREMGIPQSTAHNYLKSLEEAEYLTEDDGTYHIGIRFLEHGAYARARKRVYETAKPEVDKLAEETGELANLLIEEHGRGSYLRRARGEDAVQVKAHVGTRVYLHSTALGKAILANLPAERCEEILDRHGLPEQTARTTTDRDKLYEELETIRERGYAYDDEERLEGLRCVAAPIQSNSDRVLGAISIAGPTKRLRDDAFHEKLPTKLLEAVNVIELNITYS</sequence>
<name>A0AAW4PHW2_9EURY</name>
<dbReference type="Pfam" id="PF09339">
    <property type="entry name" value="HTH_IclR"/>
    <property type="match status" value="1"/>
</dbReference>
<comment type="caution">
    <text evidence="6">The sequence shown here is derived from an EMBL/GenBank/DDBJ whole genome shotgun (WGS) entry which is preliminary data.</text>
</comment>
<dbReference type="PROSITE" id="PS51077">
    <property type="entry name" value="HTH_ICLR"/>
    <property type="match status" value="1"/>
</dbReference>
<dbReference type="PROSITE" id="PS51078">
    <property type="entry name" value="ICLR_ED"/>
    <property type="match status" value="1"/>
</dbReference>
<dbReference type="SMART" id="SM00346">
    <property type="entry name" value="HTH_ICLR"/>
    <property type="match status" value="1"/>
</dbReference>
<keyword evidence="3" id="KW-0804">Transcription</keyword>
<dbReference type="PANTHER" id="PTHR30136">
    <property type="entry name" value="HELIX-TURN-HELIX TRANSCRIPTIONAL REGULATOR, ICLR FAMILY"/>
    <property type="match status" value="1"/>
</dbReference>
<evidence type="ECO:0000313" key="7">
    <source>
        <dbReference type="Proteomes" id="UP001430455"/>
    </source>
</evidence>
<protein>
    <submittedName>
        <fullName evidence="6">IclR family transcriptional regulator</fullName>
    </submittedName>
</protein>
<feature type="domain" description="HTH iclR-type" evidence="4">
    <location>
        <begin position="6"/>
        <end position="65"/>
    </location>
</feature>
<dbReference type="GO" id="GO:0003700">
    <property type="term" value="F:DNA-binding transcription factor activity"/>
    <property type="evidence" value="ECO:0007669"/>
    <property type="project" value="TreeGrafter"/>
</dbReference>
<dbReference type="SUPFAM" id="SSF46785">
    <property type="entry name" value="Winged helix' DNA-binding domain"/>
    <property type="match status" value="1"/>
</dbReference>
<keyword evidence="2" id="KW-0238">DNA-binding</keyword>
<evidence type="ECO:0000256" key="2">
    <source>
        <dbReference type="ARBA" id="ARBA00023125"/>
    </source>
</evidence>
<dbReference type="Pfam" id="PF01614">
    <property type="entry name" value="IclR_C"/>
    <property type="match status" value="1"/>
</dbReference>
<keyword evidence="1" id="KW-0805">Transcription regulation</keyword>
<keyword evidence="7" id="KW-1185">Reference proteome</keyword>
<dbReference type="InterPro" id="IPR029016">
    <property type="entry name" value="GAF-like_dom_sf"/>
</dbReference>
<evidence type="ECO:0000259" key="5">
    <source>
        <dbReference type="PROSITE" id="PS51078"/>
    </source>
</evidence>
<dbReference type="SUPFAM" id="SSF55781">
    <property type="entry name" value="GAF domain-like"/>
    <property type="match status" value="1"/>
</dbReference>
<dbReference type="Gene3D" id="1.10.10.10">
    <property type="entry name" value="Winged helix-like DNA-binding domain superfamily/Winged helix DNA-binding domain"/>
    <property type="match status" value="1"/>
</dbReference>
<dbReference type="InterPro" id="IPR050707">
    <property type="entry name" value="HTH_MetabolicPath_Reg"/>
</dbReference>
<dbReference type="Gene3D" id="3.30.450.40">
    <property type="match status" value="1"/>
</dbReference>